<feature type="region of interest" description="Disordered" evidence="4">
    <location>
        <begin position="1"/>
        <end position="72"/>
    </location>
</feature>
<keyword evidence="2" id="KW-0378">Hydrolase</keyword>
<dbReference type="HOGENOM" id="CLU_003016_0_2_1"/>
<sequence length="1117" mass="125081">MAMADERRQALAAGPSFSSSISRFSKDAPSTFSTSSNPPIAAQHPPDPNASTPSLKQPNTTQDSKPSFSSGSLRRLQQGFLSNSMPLVSPSVGITATEGVYGTFAAMTGSSESQNATSNKANNPSPSLRPMASSSTLPSTTTGYTEKHTYETFASKQRPPPPPPSHAGAMRVKSSVLNKFLLYETKTRFYIVASNANDSRHKMLKIDRTHDDELVVHQDDTTYTGKQMNSMLKMLEDGNRGSGGLGKPRTFFGIAGTSPLTPVDISEHEQDSYDLPLGGTELLPISPIHKVDNPTEEQRLLTIFKQVDMTKNFYFSYSYDITSTLQRNLTGCAKAEARGKWSFNERFAWNHHMLDPAFGQGVSADGKSVVKSDWAIPLMHGHVDQAKLTVLGRVVYVTLIARRSRYYAGARYLKRGVNEDGDVANEVETEQIVFEASTTGFYAPAPRFAGFDLHEDDGGDSELGSTNSAADEVKKTGAKKRNRTINPRYTSFVQYRGSIPIYWAQEAAGVNPRPPIEITIADPYYVAAGKHFDNLFERYGTPVIILNLIKWREPREKLLLYEYSQCVDFLNQFLPEDKKMVWRAYDMAQMYREKDKDVISYLEDLAEEAISKTGFFHSGPEPYAHKMKGDDEMAYRDHILLQNGVCRTNCVDCLDRTNAAQFVFGKRALGHQLYALGIVDSPNLVFDSDAVNMLTEMYHDHGDTIALQYTGSALVNRVEMYRRMPHWNSHSRDIIENLKRFYHNQMLDADRQLAINTFLGITDDRGITGKKPTKFGGYDKWFDPEKIGLVKKSRKLKDGDLKHNGSEQVDWREVLDCHHGECRFDLDVCKEALERFADGDGASSPAALDKDPHDATTTEFWVEYYKPLMFTGLVKHFSYGMNSTLKLPGKTANDVHKSPFVPREAHLPTQPRIMADFRRWMMAGNQSTANNRRSKYAGWSEGTSKLSKDSGMFVSEKPITDPTSIEAVVERLLDPLVTEEEFADYQRYVNQYQALLAAPSGLEGIDKADLEFYEAVVASCAGEDLDEPYFASYPPAGTSEMEQDDVMEGTVVSGPTTDVERYQQRVRERQEKEELFALYVDKPKKLERGAAGGRGPSSLAEPYERWLKGFDADLRFG</sequence>
<feature type="compositionally biased region" description="Polar residues" evidence="4">
    <location>
        <begin position="49"/>
        <end position="72"/>
    </location>
</feature>
<dbReference type="OrthoDB" id="405996at2759"/>
<feature type="region of interest" description="Disordered" evidence="4">
    <location>
        <begin position="110"/>
        <end position="143"/>
    </location>
</feature>
<dbReference type="GO" id="GO:0012505">
    <property type="term" value="C:endomembrane system"/>
    <property type="evidence" value="ECO:0007669"/>
    <property type="project" value="UniProtKB-SubCell"/>
</dbReference>
<dbReference type="InterPro" id="IPR043573">
    <property type="entry name" value="Fig4-like"/>
</dbReference>
<gene>
    <name evidence="6" type="ORF">PIIN_08136</name>
</gene>
<proteinExistence type="predicted"/>
<feature type="region of interest" description="Disordered" evidence="4">
    <location>
        <begin position="458"/>
        <end position="480"/>
    </location>
</feature>
<evidence type="ECO:0000259" key="5">
    <source>
        <dbReference type="PROSITE" id="PS50275"/>
    </source>
</evidence>
<keyword evidence="7" id="KW-1185">Reference proteome</keyword>
<dbReference type="Proteomes" id="UP000007148">
    <property type="component" value="Unassembled WGS sequence"/>
</dbReference>
<dbReference type="GO" id="GO:0043813">
    <property type="term" value="F:phosphatidylinositol-3,5-bisphosphate 5-phosphatase activity"/>
    <property type="evidence" value="ECO:0007669"/>
    <property type="project" value="InterPro"/>
</dbReference>
<dbReference type="PROSITE" id="PS50275">
    <property type="entry name" value="SAC"/>
    <property type="match status" value="1"/>
</dbReference>
<evidence type="ECO:0000256" key="3">
    <source>
        <dbReference type="ARBA" id="ARBA00023136"/>
    </source>
</evidence>
<dbReference type="InParanoid" id="G4TS90"/>
<dbReference type="STRING" id="1109443.G4TS90"/>
<dbReference type="AlphaFoldDB" id="G4TS90"/>
<evidence type="ECO:0000313" key="6">
    <source>
        <dbReference type="EMBL" id="CCA74183.1"/>
    </source>
</evidence>
<comment type="subcellular location">
    <subcellularLocation>
        <location evidence="1">Endomembrane system</location>
    </subcellularLocation>
</comment>
<evidence type="ECO:0000313" key="7">
    <source>
        <dbReference type="Proteomes" id="UP000007148"/>
    </source>
</evidence>
<dbReference type="FunCoup" id="G4TS90">
    <property type="interactions" value="656"/>
</dbReference>
<dbReference type="GO" id="GO:0046856">
    <property type="term" value="P:phosphatidylinositol dephosphorylation"/>
    <property type="evidence" value="ECO:0007669"/>
    <property type="project" value="InterPro"/>
</dbReference>
<feature type="compositionally biased region" description="Polar residues" evidence="4">
    <location>
        <begin position="28"/>
        <end position="38"/>
    </location>
</feature>
<dbReference type="eggNOG" id="KOG1888">
    <property type="taxonomic scope" value="Eukaryota"/>
</dbReference>
<evidence type="ECO:0000256" key="2">
    <source>
        <dbReference type="ARBA" id="ARBA00022801"/>
    </source>
</evidence>
<dbReference type="EMBL" id="CAFZ01000287">
    <property type="protein sequence ID" value="CCA74183.1"/>
    <property type="molecule type" value="Genomic_DNA"/>
</dbReference>
<protein>
    <submittedName>
        <fullName evidence="6">Related to FIG4-polyphosphoinositide phosphatase family member</fullName>
    </submittedName>
</protein>
<evidence type="ECO:0000256" key="4">
    <source>
        <dbReference type="SAM" id="MobiDB-lite"/>
    </source>
</evidence>
<name>G4TS90_SERID</name>
<comment type="caution">
    <text evidence="6">The sequence shown here is derived from an EMBL/GenBank/DDBJ whole genome shotgun (WGS) entry which is preliminary data.</text>
</comment>
<organism evidence="6 7">
    <name type="scientific">Serendipita indica (strain DSM 11827)</name>
    <name type="common">Root endophyte fungus</name>
    <name type="synonym">Piriformospora indica</name>
    <dbReference type="NCBI Taxonomy" id="1109443"/>
    <lineage>
        <taxon>Eukaryota</taxon>
        <taxon>Fungi</taxon>
        <taxon>Dikarya</taxon>
        <taxon>Basidiomycota</taxon>
        <taxon>Agaricomycotina</taxon>
        <taxon>Agaricomycetes</taxon>
        <taxon>Sebacinales</taxon>
        <taxon>Serendipitaceae</taxon>
        <taxon>Serendipita</taxon>
    </lineage>
</organism>
<keyword evidence="3" id="KW-0472">Membrane</keyword>
<dbReference type="PANTHER" id="PTHR45738">
    <property type="entry name" value="POLYPHOSPHOINOSITIDE PHOSPHATASE"/>
    <property type="match status" value="1"/>
</dbReference>
<feature type="domain" description="SAC" evidence="5">
    <location>
        <begin position="304"/>
        <end position="711"/>
    </location>
</feature>
<dbReference type="InterPro" id="IPR002013">
    <property type="entry name" value="SAC_dom"/>
</dbReference>
<dbReference type="Pfam" id="PF02383">
    <property type="entry name" value="Syja_N"/>
    <property type="match status" value="1"/>
</dbReference>
<evidence type="ECO:0000256" key="1">
    <source>
        <dbReference type="ARBA" id="ARBA00004308"/>
    </source>
</evidence>
<accession>G4TS90</accession>
<reference evidence="6 7" key="1">
    <citation type="journal article" date="2011" name="PLoS Pathog.">
        <title>Endophytic Life Strategies Decoded by Genome and Transcriptome Analyses of the Mutualistic Root Symbiont Piriformospora indica.</title>
        <authorList>
            <person name="Zuccaro A."/>
            <person name="Lahrmann U."/>
            <person name="Guldener U."/>
            <person name="Langen G."/>
            <person name="Pfiffi S."/>
            <person name="Biedenkopf D."/>
            <person name="Wong P."/>
            <person name="Samans B."/>
            <person name="Grimm C."/>
            <person name="Basiewicz M."/>
            <person name="Murat C."/>
            <person name="Martin F."/>
            <person name="Kogel K.H."/>
        </authorList>
    </citation>
    <scope>NUCLEOTIDE SEQUENCE [LARGE SCALE GENOMIC DNA]</scope>
    <source>
        <strain evidence="6 7">DSM 11827</strain>
    </source>
</reference>
<dbReference type="PANTHER" id="PTHR45738:SF5">
    <property type="entry name" value="POLYPHOSPHOINOSITIDE PHOSPHATASE"/>
    <property type="match status" value="1"/>
</dbReference>